<keyword evidence="1" id="KW-0472">Membrane</keyword>
<dbReference type="RefSeq" id="WP_184593931.1">
    <property type="nucleotide sequence ID" value="NZ_JACHLI010000022.1"/>
</dbReference>
<comment type="caution">
    <text evidence="2">The sequence shown here is derived from an EMBL/GenBank/DDBJ whole genome shotgun (WGS) entry which is preliminary data.</text>
</comment>
<sequence length="67" mass="7525">MNLLRFLGWLFVLVSIFAGTAAVVTIAVLALRYWPLLLIIVLALLLFRKRLIDDVLAMRVGAVTQSR</sequence>
<evidence type="ECO:0000313" key="2">
    <source>
        <dbReference type="EMBL" id="MBB4865924.1"/>
    </source>
</evidence>
<evidence type="ECO:0000256" key="1">
    <source>
        <dbReference type="SAM" id="Phobius"/>
    </source>
</evidence>
<name>A0A7W7P3J5_PSENT</name>
<organism evidence="2 3">
    <name type="scientific">Pseudomonas nitroreducens</name>
    <dbReference type="NCBI Taxonomy" id="46680"/>
    <lineage>
        <taxon>Bacteria</taxon>
        <taxon>Pseudomonadati</taxon>
        <taxon>Pseudomonadota</taxon>
        <taxon>Gammaproteobacteria</taxon>
        <taxon>Pseudomonadales</taxon>
        <taxon>Pseudomonadaceae</taxon>
        <taxon>Pseudomonas</taxon>
    </lineage>
</organism>
<protein>
    <submittedName>
        <fullName evidence="2">Uncharacterized protein</fullName>
    </submittedName>
</protein>
<accession>A0A7W7P3J5</accession>
<keyword evidence="1" id="KW-1133">Transmembrane helix</keyword>
<evidence type="ECO:0000313" key="3">
    <source>
        <dbReference type="Proteomes" id="UP000566995"/>
    </source>
</evidence>
<feature type="transmembrane region" description="Helical" evidence="1">
    <location>
        <begin position="32"/>
        <end position="48"/>
    </location>
</feature>
<proteinExistence type="predicted"/>
<dbReference type="Proteomes" id="UP000566995">
    <property type="component" value="Unassembled WGS sequence"/>
</dbReference>
<keyword evidence="1" id="KW-0812">Transmembrane</keyword>
<dbReference type="EMBL" id="JACHLI010000022">
    <property type="protein sequence ID" value="MBB4865924.1"/>
    <property type="molecule type" value="Genomic_DNA"/>
</dbReference>
<gene>
    <name evidence="2" type="ORF">HNP46_004825</name>
</gene>
<dbReference type="AlphaFoldDB" id="A0A7W7P3J5"/>
<reference evidence="2 3" key="1">
    <citation type="submission" date="2020-08" db="EMBL/GenBank/DDBJ databases">
        <title>Functional genomics of gut bacteria from endangered species of beetles.</title>
        <authorList>
            <person name="Carlos-Shanley C."/>
        </authorList>
    </citation>
    <scope>NUCLEOTIDE SEQUENCE [LARGE SCALE GENOMIC DNA]</scope>
    <source>
        <strain evidence="2 3">S00179</strain>
    </source>
</reference>